<gene>
    <name evidence="1" type="ORF">NCTC12204_02776</name>
</gene>
<evidence type="ECO:0000313" key="2">
    <source>
        <dbReference type="Proteomes" id="UP000352698"/>
    </source>
</evidence>
<sequence length="124" mass="15028">MKRSKKFIVWKAYTNFLLQILPKKTRDIYLKKFNSSKNYWLNKGGSLPLDVVEELKNFDVSFVDLGKPNNNRKYKTEYYWIKFYDCLDEVPVKHFRLIPSYKRMCIKILKNETSCRYIFFSNKG</sequence>
<proteinExistence type="predicted"/>
<dbReference type="PANTHER" id="PTHR30083:SF0">
    <property type="entry name" value="3'-PHOSPHOADENOSINE 5'-PHOSPHOSULFATE SULFOTRANSFERASE (PAPS REDUCTASE)_FAD SYNTHETASE"/>
    <property type="match status" value="1"/>
</dbReference>
<dbReference type="AlphaFoldDB" id="A0A7Z9AYA8"/>
<comment type="caution">
    <text evidence="1">The sequence shown here is derived from an EMBL/GenBank/DDBJ whole genome shotgun (WGS) entry which is preliminary data.</text>
</comment>
<name>A0A7Z9AYA8_ENTHR</name>
<dbReference type="Proteomes" id="UP000352698">
    <property type="component" value="Unassembled WGS sequence"/>
</dbReference>
<reference evidence="1 2" key="1">
    <citation type="submission" date="2019-05" db="EMBL/GenBank/DDBJ databases">
        <authorList>
            <consortium name="Pathogen Informatics"/>
        </authorList>
    </citation>
    <scope>NUCLEOTIDE SEQUENCE [LARGE SCALE GENOMIC DNA]</scope>
    <source>
        <strain evidence="1 2">NCTC12204</strain>
    </source>
</reference>
<protein>
    <submittedName>
        <fullName evidence="1">Predicted phosphoadenosine phosphosulfate sulfotransferase</fullName>
    </submittedName>
</protein>
<dbReference type="PANTHER" id="PTHR30083">
    <property type="entry name" value="TRANSCRIPTIONAL REGULATOR-RELATED"/>
    <property type="match status" value="1"/>
</dbReference>
<dbReference type="InterPro" id="IPR021845">
    <property type="entry name" value="DUF3440"/>
</dbReference>
<dbReference type="RefSeq" id="WP_010738095.1">
    <property type="nucleotide sequence ID" value="NZ_CABEEP010000002.1"/>
</dbReference>
<organism evidence="1 2">
    <name type="scientific">Enterococcus hirae</name>
    <dbReference type="NCBI Taxonomy" id="1354"/>
    <lineage>
        <taxon>Bacteria</taxon>
        <taxon>Bacillati</taxon>
        <taxon>Bacillota</taxon>
        <taxon>Bacilli</taxon>
        <taxon>Lactobacillales</taxon>
        <taxon>Enterococcaceae</taxon>
        <taxon>Enterococcus</taxon>
    </lineage>
</organism>
<dbReference type="GO" id="GO:0016740">
    <property type="term" value="F:transferase activity"/>
    <property type="evidence" value="ECO:0007669"/>
    <property type="project" value="UniProtKB-KW"/>
</dbReference>
<dbReference type="Pfam" id="PF11922">
    <property type="entry name" value="DUF3440"/>
    <property type="match status" value="1"/>
</dbReference>
<keyword evidence="1" id="KW-0808">Transferase</keyword>
<accession>A0A7Z9AYA8</accession>
<dbReference type="EMBL" id="CABEEP010000002">
    <property type="protein sequence ID" value="VTQ73915.1"/>
    <property type="molecule type" value="Genomic_DNA"/>
</dbReference>
<dbReference type="GO" id="GO:0071453">
    <property type="term" value="P:cellular response to oxygen levels"/>
    <property type="evidence" value="ECO:0007669"/>
    <property type="project" value="TreeGrafter"/>
</dbReference>
<evidence type="ECO:0000313" key="1">
    <source>
        <dbReference type="EMBL" id="VTQ73915.1"/>
    </source>
</evidence>